<reference evidence="1 2" key="1">
    <citation type="submission" date="2019-08" db="EMBL/GenBank/DDBJ databases">
        <title>Deep-cultivation of Planctomycetes and their phenomic and genomic characterization uncovers novel biology.</title>
        <authorList>
            <person name="Wiegand S."/>
            <person name="Jogler M."/>
            <person name="Boedeker C."/>
            <person name="Pinto D."/>
            <person name="Vollmers J."/>
            <person name="Rivas-Marin E."/>
            <person name="Kohn T."/>
            <person name="Peeters S.H."/>
            <person name="Heuer A."/>
            <person name="Rast P."/>
            <person name="Oberbeckmann S."/>
            <person name="Bunk B."/>
            <person name="Jeske O."/>
            <person name="Meyerdierks A."/>
            <person name="Storesund J.E."/>
            <person name="Kallscheuer N."/>
            <person name="Luecker S."/>
            <person name="Lage O.M."/>
            <person name="Pohl T."/>
            <person name="Merkel B.J."/>
            <person name="Hornburger P."/>
            <person name="Mueller R.-W."/>
            <person name="Bruemmer F."/>
            <person name="Labrenz M."/>
            <person name="Spormann A.M."/>
            <person name="Op Den Camp H."/>
            <person name="Overmann J."/>
            <person name="Amann R."/>
            <person name="Jetten M.S.M."/>
            <person name="Mascher T."/>
            <person name="Medema M.H."/>
            <person name="Devos D.P."/>
            <person name="Kaster A.-K."/>
            <person name="Ovreas L."/>
            <person name="Rohde M."/>
            <person name="Galperin M.Y."/>
            <person name="Jogler C."/>
        </authorList>
    </citation>
    <scope>NUCLEOTIDE SEQUENCE [LARGE SCALE GENOMIC DNA]</scope>
    <source>
        <strain evidence="1 2">LF1</strain>
    </source>
</reference>
<proteinExistence type="predicted"/>
<evidence type="ECO:0000313" key="2">
    <source>
        <dbReference type="Proteomes" id="UP000322699"/>
    </source>
</evidence>
<comment type="caution">
    <text evidence="1">The sequence shown here is derived from an EMBL/GenBank/DDBJ whole genome shotgun (WGS) entry which is preliminary data.</text>
</comment>
<sequence>MQIVVDRSTIITRVNSPGGPEALCRGCKSPDGSVISHFFSVTNSLQPILWLGFAAQPRNRARELMWGSHPGARAPGRELPALRA</sequence>
<dbReference type="Proteomes" id="UP000322699">
    <property type="component" value="Unassembled WGS sequence"/>
</dbReference>
<accession>A0A5B1CR40</accession>
<gene>
    <name evidence="1" type="ORF">LF1_46710</name>
</gene>
<protein>
    <submittedName>
        <fullName evidence="1">Uncharacterized protein</fullName>
    </submittedName>
</protein>
<dbReference type="AlphaFoldDB" id="A0A5B1CR40"/>
<evidence type="ECO:0000313" key="1">
    <source>
        <dbReference type="EMBL" id="KAA1262110.1"/>
    </source>
</evidence>
<name>A0A5B1CR40_9BACT</name>
<organism evidence="1 2">
    <name type="scientific">Rubripirellula obstinata</name>
    <dbReference type="NCBI Taxonomy" id="406547"/>
    <lineage>
        <taxon>Bacteria</taxon>
        <taxon>Pseudomonadati</taxon>
        <taxon>Planctomycetota</taxon>
        <taxon>Planctomycetia</taxon>
        <taxon>Pirellulales</taxon>
        <taxon>Pirellulaceae</taxon>
        <taxon>Rubripirellula</taxon>
    </lineage>
</organism>
<dbReference type="EMBL" id="VRLW01000001">
    <property type="protein sequence ID" value="KAA1262110.1"/>
    <property type="molecule type" value="Genomic_DNA"/>
</dbReference>
<keyword evidence="2" id="KW-1185">Reference proteome</keyword>